<dbReference type="SMART" id="SM01034">
    <property type="entry name" value="BLUF"/>
    <property type="match status" value="1"/>
</dbReference>
<dbReference type="InterPro" id="IPR007024">
    <property type="entry name" value="BLUF_domain"/>
</dbReference>
<organism evidence="2 3">
    <name type="scientific">Methylobacter tundripaludum</name>
    <dbReference type="NCBI Taxonomy" id="173365"/>
    <lineage>
        <taxon>Bacteria</taxon>
        <taxon>Pseudomonadati</taxon>
        <taxon>Pseudomonadota</taxon>
        <taxon>Gammaproteobacteria</taxon>
        <taxon>Methylococcales</taxon>
        <taxon>Methylococcaceae</taxon>
        <taxon>Methylobacter</taxon>
    </lineage>
</organism>
<dbReference type="Gene3D" id="3.30.70.100">
    <property type="match status" value="1"/>
</dbReference>
<proteinExistence type="predicted"/>
<dbReference type="InterPro" id="IPR036046">
    <property type="entry name" value="Acylphosphatase-like_dom_sf"/>
</dbReference>
<dbReference type="RefSeq" id="WP_104423916.1">
    <property type="nucleotide sequence ID" value="NZ_PTIY01000007.1"/>
</dbReference>
<dbReference type="EMBL" id="PTIY01000007">
    <property type="protein sequence ID" value="PPK71482.1"/>
    <property type="molecule type" value="Genomic_DNA"/>
</dbReference>
<dbReference type="AlphaFoldDB" id="A0A2S6H1Y2"/>
<keyword evidence="3" id="KW-1185">Reference proteome</keyword>
<evidence type="ECO:0000259" key="1">
    <source>
        <dbReference type="PROSITE" id="PS50925"/>
    </source>
</evidence>
<dbReference type="Proteomes" id="UP000238071">
    <property type="component" value="Unassembled WGS sequence"/>
</dbReference>
<dbReference type="SUPFAM" id="SSF54975">
    <property type="entry name" value="Acylphosphatase/BLUF domain-like"/>
    <property type="match status" value="1"/>
</dbReference>
<gene>
    <name evidence="2" type="ORF">B0F88_1076</name>
</gene>
<evidence type="ECO:0000313" key="2">
    <source>
        <dbReference type="EMBL" id="PPK71482.1"/>
    </source>
</evidence>
<comment type="caution">
    <text evidence="2">The sequence shown here is derived from an EMBL/GenBank/DDBJ whole genome shotgun (WGS) entry which is preliminary data.</text>
</comment>
<sequence>MIRLLYFSQSRDVISDKQVQNIMESSRRHNPALGITGVLVHGGGMFMQVLEGPEQTTLRTYVKILDDQRHSNCQIVYITPTDKRIFEGWSMGVIARRDVLEFEQIMELREQRRKEVIEPKVFTNAMRGFLKILNDGHR</sequence>
<dbReference type="GO" id="GO:0009882">
    <property type="term" value="F:blue light photoreceptor activity"/>
    <property type="evidence" value="ECO:0007669"/>
    <property type="project" value="InterPro"/>
</dbReference>
<protein>
    <submittedName>
        <fullName evidence="2">Activator of photopigment and puc with BLUF domain</fullName>
    </submittedName>
</protein>
<dbReference type="OrthoDB" id="557705at2"/>
<dbReference type="PROSITE" id="PS50925">
    <property type="entry name" value="BLUF"/>
    <property type="match status" value="1"/>
</dbReference>
<name>A0A2S6H1Y2_9GAMM</name>
<dbReference type="GO" id="GO:0071949">
    <property type="term" value="F:FAD binding"/>
    <property type="evidence" value="ECO:0007669"/>
    <property type="project" value="InterPro"/>
</dbReference>
<feature type="domain" description="BLUF" evidence="1">
    <location>
        <begin position="1"/>
        <end position="92"/>
    </location>
</feature>
<accession>A0A2S6H1Y2</accession>
<dbReference type="Pfam" id="PF04940">
    <property type="entry name" value="BLUF"/>
    <property type="match status" value="1"/>
</dbReference>
<evidence type="ECO:0000313" key="3">
    <source>
        <dbReference type="Proteomes" id="UP000238071"/>
    </source>
</evidence>
<reference evidence="2 3" key="1">
    <citation type="submission" date="2018-02" db="EMBL/GenBank/DDBJ databases">
        <title>Subsurface microbial communities from deep shales in Ohio and West Virginia, USA.</title>
        <authorList>
            <person name="Wrighton K."/>
        </authorList>
    </citation>
    <scope>NUCLEOTIDE SEQUENCE [LARGE SCALE GENOMIC DNA]</scope>
    <source>
        <strain evidence="2 3">OWC-G53F</strain>
    </source>
</reference>